<gene>
    <name evidence="1" type="ORF">A3840_00050</name>
</gene>
<comment type="caution">
    <text evidence="1">The sequence shown here is derived from an EMBL/GenBank/DDBJ whole genome shotgun (WGS) entry which is preliminary data.</text>
</comment>
<dbReference type="EMBL" id="LVVY01000001">
    <property type="protein sequence ID" value="OAM84208.1"/>
    <property type="molecule type" value="Genomic_DNA"/>
</dbReference>
<name>A0A178I6T3_9HYPH</name>
<dbReference type="AlphaFoldDB" id="A0A178I6T3"/>
<reference evidence="1 2" key="1">
    <citation type="submission" date="2016-03" db="EMBL/GenBank/DDBJ databases">
        <title>Genome sequencing of Devosia sp. S37.</title>
        <authorList>
            <person name="Mohd Nor M."/>
        </authorList>
    </citation>
    <scope>NUCLEOTIDE SEQUENCE [LARGE SCALE GENOMIC DNA]</scope>
    <source>
        <strain evidence="1 2">S37</strain>
    </source>
</reference>
<protein>
    <submittedName>
        <fullName evidence="1">Uncharacterized protein</fullName>
    </submittedName>
</protein>
<keyword evidence="2" id="KW-1185">Reference proteome</keyword>
<dbReference type="STRING" id="1770058.A3840_00050"/>
<sequence>MKAANYAPVYAGLYPELAEIARNHGYAMAVHGSFAKDADLICVPWTDDAADPHAVVDAITSEFAIQRIPGDPKIREHGRIVYSLTIAAPGCFIDLSFTPRAALSQGGGE</sequence>
<dbReference type="RefSeq" id="WP_067449977.1">
    <property type="nucleotide sequence ID" value="NZ_LVVY01000001.1"/>
</dbReference>
<accession>A0A178I6T3</accession>
<dbReference type="Proteomes" id="UP000078389">
    <property type="component" value="Unassembled WGS sequence"/>
</dbReference>
<evidence type="ECO:0000313" key="2">
    <source>
        <dbReference type="Proteomes" id="UP000078389"/>
    </source>
</evidence>
<dbReference type="OrthoDB" id="1494467at2"/>
<organism evidence="1 2">
    <name type="scientific">Devosia elaeis</name>
    <dbReference type="NCBI Taxonomy" id="1770058"/>
    <lineage>
        <taxon>Bacteria</taxon>
        <taxon>Pseudomonadati</taxon>
        <taxon>Pseudomonadota</taxon>
        <taxon>Alphaproteobacteria</taxon>
        <taxon>Hyphomicrobiales</taxon>
        <taxon>Devosiaceae</taxon>
        <taxon>Devosia</taxon>
    </lineage>
</organism>
<evidence type="ECO:0000313" key="1">
    <source>
        <dbReference type="EMBL" id="OAM84208.1"/>
    </source>
</evidence>
<proteinExistence type="predicted"/>